<dbReference type="OrthoDB" id="1470350at2759"/>
<keyword evidence="4" id="KW-1185">Reference proteome</keyword>
<evidence type="ECO:0000313" key="4">
    <source>
        <dbReference type="Proteomes" id="UP000605846"/>
    </source>
</evidence>
<reference evidence="3" key="1">
    <citation type="submission" date="2020-01" db="EMBL/GenBank/DDBJ databases">
        <title>Genome Sequencing of Three Apophysomyces-Like Fungal Strains Confirms a Novel Fungal Genus in the Mucoromycota with divergent Burkholderia-like Endosymbiotic Bacteria.</title>
        <authorList>
            <person name="Stajich J.E."/>
            <person name="Macias A.M."/>
            <person name="Carter-House D."/>
            <person name="Lovett B."/>
            <person name="Kasson L.R."/>
            <person name="Berry K."/>
            <person name="Grigoriev I."/>
            <person name="Chang Y."/>
            <person name="Spatafora J."/>
            <person name="Kasson M.T."/>
        </authorList>
    </citation>
    <scope>NUCLEOTIDE SEQUENCE</scope>
    <source>
        <strain evidence="3">NRRL A-21654</strain>
    </source>
</reference>
<dbReference type="Gene3D" id="1.10.630.10">
    <property type="entry name" value="Cytochrome P450"/>
    <property type="match status" value="1"/>
</dbReference>
<dbReference type="GO" id="GO:0005506">
    <property type="term" value="F:iron ion binding"/>
    <property type="evidence" value="ECO:0007669"/>
    <property type="project" value="InterPro"/>
</dbReference>
<dbReference type="GO" id="GO:0020037">
    <property type="term" value="F:heme binding"/>
    <property type="evidence" value="ECO:0007669"/>
    <property type="project" value="InterPro"/>
</dbReference>
<dbReference type="InterPro" id="IPR036396">
    <property type="entry name" value="Cyt_P450_sf"/>
</dbReference>
<comment type="cofactor">
    <cofactor evidence="2">
        <name>heme</name>
        <dbReference type="ChEBI" id="CHEBI:30413"/>
    </cofactor>
</comment>
<dbReference type="Proteomes" id="UP000605846">
    <property type="component" value="Unassembled WGS sequence"/>
</dbReference>
<evidence type="ECO:0000256" key="2">
    <source>
        <dbReference type="PIRSR" id="PIRSR602401-1"/>
    </source>
</evidence>
<evidence type="ECO:0000313" key="3">
    <source>
        <dbReference type="EMBL" id="KAF7726916.1"/>
    </source>
</evidence>
<dbReference type="InterPro" id="IPR001128">
    <property type="entry name" value="Cyt_P450"/>
</dbReference>
<evidence type="ECO:0000256" key="1">
    <source>
        <dbReference type="ARBA" id="ARBA00010617"/>
    </source>
</evidence>
<accession>A0A8H7BT33</accession>
<dbReference type="PANTHER" id="PTHR24305:SF166">
    <property type="entry name" value="CYTOCHROME P450 12A4, MITOCHONDRIAL-RELATED"/>
    <property type="match status" value="1"/>
</dbReference>
<feature type="binding site" description="axial binding residue" evidence="2">
    <location>
        <position position="355"/>
    </location>
    <ligand>
        <name>heme</name>
        <dbReference type="ChEBI" id="CHEBI:30413"/>
    </ligand>
    <ligandPart>
        <name>Fe</name>
        <dbReference type="ChEBI" id="CHEBI:18248"/>
    </ligandPart>
</feature>
<comment type="similarity">
    <text evidence="1">Belongs to the cytochrome P450 family.</text>
</comment>
<dbReference type="InterPro" id="IPR002401">
    <property type="entry name" value="Cyt_P450_E_grp-I"/>
</dbReference>
<dbReference type="AlphaFoldDB" id="A0A8H7BT33"/>
<comment type="caution">
    <text evidence="3">The sequence shown here is derived from an EMBL/GenBank/DDBJ whole genome shotgun (WGS) entry which is preliminary data.</text>
</comment>
<evidence type="ECO:0008006" key="5">
    <source>
        <dbReference type="Google" id="ProtNLM"/>
    </source>
</evidence>
<dbReference type="InterPro" id="IPR050121">
    <property type="entry name" value="Cytochrome_P450_monoxygenase"/>
</dbReference>
<dbReference type="PANTHER" id="PTHR24305">
    <property type="entry name" value="CYTOCHROME P450"/>
    <property type="match status" value="1"/>
</dbReference>
<keyword evidence="2" id="KW-0349">Heme</keyword>
<protein>
    <recommendedName>
        <fullName evidence="5">Cytochrome P450</fullName>
    </recommendedName>
</protein>
<sequence>MSLHYLLYIPTITVGAQDQIKRILVTDTQKQLKRRAFAVGEGIDGVHTSGPHAWQKRILLRALSIKHIRSMEPIVRQTVQQLALTDDKGTKEIDMYPVAVAIVQKAFTRLLYGDHLGLSEAEMNQASQNLRTLVDNIYPHGIVVLYFRPLARVLRYFSSTMTCTLKAMDGIDSLQNRVLERWMETKDKESMDGLLFKLLTAAAEEVERPMPLNIVRDNMLSLTIGGVDSTASGVLFTLIALASHTEWQTKVREEIANAQTEHISDGLPILNAVVSESLRLYPPFPESFPRVVDTNGYTMSGYHLPRGVMVTCHLMALHRDPAYWSDADRFDPSRFMDTSSHSQWYLPFGAGPESCIGKKLALITIRTAVAEFVRLYSFSVTKPIETGTFYVTLAPQNNEAYFSISRI</sequence>
<dbReference type="GO" id="GO:0016705">
    <property type="term" value="F:oxidoreductase activity, acting on paired donors, with incorporation or reduction of molecular oxygen"/>
    <property type="evidence" value="ECO:0007669"/>
    <property type="project" value="InterPro"/>
</dbReference>
<dbReference type="CDD" id="cd00302">
    <property type="entry name" value="cytochrome_P450"/>
    <property type="match status" value="1"/>
</dbReference>
<keyword evidence="2" id="KW-0479">Metal-binding</keyword>
<dbReference type="Pfam" id="PF00067">
    <property type="entry name" value="p450"/>
    <property type="match status" value="1"/>
</dbReference>
<name>A0A8H7BT33_9FUNG</name>
<dbReference type="EMBL" id="JABAYA010000069">
    <property type="protein sequence ID" value="KAF7726916.1"/>
    <property type="molecule type" value="Genomic_DNA"/>
</dbReference>
<organism evidence="3 4">
    <name type="scientific">Apophysomyces ossiformis</name>
    <dbReference type="NCBI Taxonomy" id="679940"/>
    <lineage>
        <taxon>Eukaryota</taxon>
        <taxon>Fungi</taxon>
        <taxon>Fungi incertae sedis</taxon>
        <taxon>Mucoromycota</taxon>
        <taxon>Mucoromycotina</taxon>
        <taxon>Mucoromycetes</taxon>
        <taxon>Mucorales</taxon>
        <taxon>Mucorineae</taxon>
        <taxon>Mucoraceae</taxon>
        <taxon>Apophysomyces</taxon>
    </lineage>
</organism>
<dbReference type="PRINTS" id="PR00463">
    <property type="entry name" value="EP450I"/>
</dbReference>
<dbReference type="PRINTS" id="PR00385">
    <property type="entry name" value="P450"/>
</dbReference>
<keyword evidence="2" id="KW-0408">Iron</keyword>
<dbReference type="SUPFAM" id="SSF48264">
    <property type="entry name" value="Cytochrome P450"/>
    <property type="match status" value="1"/>
</dbReference>
<dbReference type="GO" id="GO:0004497">
    <property type="term" value="F:monooxygenase activity"/>
    <property type="evidence" value="ECO:0007669"/>
    <property type="project" value="InterPro"/>
</dbReference>
<proteinExistence type="inferred from homology"/>
<gene>
    <name evidence="3" type="ORF">EC973_008211</name>
</gene>